<protein>
    <submittedName>
        <fullName evidence="3">DotU/TssL family secretion system protein</fullName>
    </submittedName>
</protein>
<dbReference type="PANTHER" id="PTHR38033">
    <property type="entry name" value="MEMBRANE PROTEIN-RELATED"/>
    <property type="match status" value="1"/>
</dbReference>
<feature type="transmembrane region" description="Helical" evidence="1">
    <location>
        <begin position="204"/>
        <end position="223"/>
    </location>
</feature>
<dbReference type="EMBL" id="JBHTBQ010000033">
    <property type="protein sequence ID" value="MFC7421266.1"/>
    <property type="molecule type" value="Genomic_DNA"/>
</dbReference>
<name>A0ABW2R0G2_9NEIS</name>
<evidence type="ECO:0000313" key="4">
    <source>
        <dbReference type="Proteomes" id="UP001596473"/>
    </source>
</evidence>
<keyword evidence="1" id="KW-1133">Transmembrane helix</keyword>
<keyword evidence="4" id="KW-1185">Reference proteome</keyword>
<organism evidence="3 4">
    <name type="scientific">Iodobacter arcticus</name>
    <dbReference type="NCBI Taxonomy" id="590593"/>
    <lineage>
        <taxon>Bacteria</taxon>
        <taxon>Pseudomonadati</taxon>
        <taxon>Pseudomonadota</taxon>
        <taxon>Betaproteobacteria</taxon>
        <taxon>Neisseriales</taxon>
        <taxon>Chitinibacteraceae</taxon>
        <taxon>Iodobacter</taxon>
    </lineage>
</organism>
<keyword evidence="1" id="KW-0812">Transmembrane</keyword>
<evidence type="ECO:0000313" key="3">
    <source>
        <dbReference type="EMBL" id="MFC7421266.1"/>
    </source>
</evidence>
<dbReference type="Gene3D" id="1.25.40.590">
    <property type="entry name" value="Type IV / VI secretion system, DotU"/>
    <property type="match status" value="1"/>
</dbReference>
<keyword evidence="1" id="KW-0472">Membrane</keyword>
<comment type="caution">
    <text evidence="3">The sequence shown here is derived from an EMBL/GenBank/DDBJ whole genome shotgun (WGS) entry which is preliminary data.</text>
</comment>
<dbReference type="PANTHER" id="PTHR38033:SF1">
    <property type="entry name" value="DOTU FAMILY TYPE IV_VI SECRETION SYSTEM PROTEIN"/>
    <property type="match status" value="1"/>
</dbReference>
<feature type="domain" description="Type IV / VI secretion system DotU" evidence="2">
    <location>
        <begin position="65"/>
        <end position="219"/>
    </location>
</feature>
<evidence type="ECO:0000256" key="1">
    <source>
        <dbReference type="SAM" id="Phobius"/>
    </source>
</evidence>
<dbReference type="RefSeq" id="WP_380188828.1">
    <property type="nucleotide sequence ID" value="NZ_JBHTBQ010000033.1"/>
</dbReference>
<dbReference type="NCBIfam" id="TIGR03349">
    <property type="entry name" value="IV_VI_DotU"/>
    <property type="match status" value="1"/>
</dbReference>
<proteinExistence type="predicted"/>
<gene>
    <name evidence="3" type="ORF">ACFQNF_15490</name>
</gene>
<dbReference type="Proteomes" id="UP001596473">
    <property type="component" value="Unassembled WGS sequence"/>
</dbReference>
<sequence length="239" mass="27080">MTEYSRYPLPLKQAFCQVWEDWLLLAPGLLSSAEPADTLLLRVTEEGSVLARRVYRTVMTQAGAANAVQAQAVQYAFVALLDEVLLFADWSGQAGWQITPLEFRLFNTRTAGETLPDEISRLMTRQDAGERDLAAVYLMTLVLGFRGRLRRDPGRFEAWCTALFAQVYQREPDVQLLGKVLEGDSVAQPLQLTERKMLPDSFRLLLILALLLIVMLGISQLFWRDIYTHINIAHPQLRG</sequence>
<reference evidence="4" key="1">
    <citation type="journal article" date="2019" name="Int. J. Syst. Evol. Microbiol.">
        <title>The Global Catalogue of Microorganisms (GCM) 10K type strain sequencing project: providing services to taxonomists for standard genome sequencing and annotation.</title>
        <authorList>
            <consortium name="The Broad Institute Genomics Platform"/>
            <consortium name="The Broad Institute Genome Sequencing Center for Infectious Disease"/>
            <person name="Wu L."/>
            <person name="Ma J."/>
        </authorList>
    </citation>
    <scope>NUCLEOTIDE SEQUENCE [LARGE SCALE GENOMIC DNA]</scope>
    <source>
        <strain evidence="4">CCUG 62945</strain>
    </source>
</reference>
<dbReference type="InterPro" id="IPR017732">
    <property type="entry name" value="T4/T6SS_DotU"/>
</dbReference>
<dbReference type="InterPro" id="IPR038522">
    <property type="entry name" value="T4/T6SS_DotU_sf"/>
</dbReference>
<evidence type="ECO:0000259" key="2">
    <source>
        <dbReference type="Pfam" id="PF09850"/>
    </source>
</evidence>
<dbReference type="Pfam" id="PF09850">
    <property type="entry name" value="DotU"/>
    <property type="match status" value="1"/>
</dbReference>
<accession>A0ABW2R0G2</accession>